<evidence type="ECO:0000256" key="1">
    <source>
        <dbReference type="SAM" id="MobiDB-lite"/>
    </source>
</evidence>
<protein>
    <submittedName>
        <fullName evidence="2">Uncharacterized protein</fullName>
    </submittedName>
</protein>
<proteinExistence type="predicted"/>
<dbReference type="InterPro" id="IPR028001">
    <property type="entry name" value="SAXO5"/>
</dbReference>
<feature type="region of interest" description="Disordered" evidence="1">
    <location>
        <begin position="382"/>
        <end position="408"/>
    </location>
</feature>
<dbReference type="EMBL" id="JAUYZG010000009">
    <property type="protein sequence ID" value="KAK2899007.1"/>
    <property type="molecule type" value="Genomic_DNA"/>
</dbReference>
<evidence type="ECO:0000313" key="2">
    <source>
        <dbReference type="EMBL" id="KAK2899007.1"/>
    </source>
</evidence>
<comment type="caution">
    <text evidence="2">The sequence shown here is derived from an EMBL/GenBank/DDBJ whole genome shotgun (WGS) entry which is preliminary data.</text>
</comment>
<dbReference type="AlphaFoldDB" id="A0AA88Q1F9"/>
<accession>A0AA88Q1F9</accession>
<organism evidence="2 3">
    <name type="scientific">Cirrhinus molitorella</name>
    <name type="common">mud carp</name>
    <dbReference type="NCBI Taxonomy" id="172907"/>
    <lineage>
        <taxon>Eukaryota</taxon>
        <taxon>Metazoa</taxon>
        <taxon>Chordata</taxon>
        <taxon>Craniata</taxon>
        <taxon>Vertebrata</taxon>
        <taxon>Euteleostomi</taxon>
        <taxon>Actinopterygii</taxon>
        <taxon>Neopterygii</taxon>
        <taxon>Teleostei</taxon>
        <taxon>Ostariophysi</taxon>
        <taxon>Cypriniformes</taxon>
        <taxon>Cyprinidae</taxon>
        <taxon>Labeoninae</taxon>
        <taxon>Labeonini</taxon>
        <taxon>Cirrhinus</taxon>
    </lineage>
</organism>
<sequence>MYCSRISNLPFLYKPDGIYESTTKSHFRLKDSISIPVIQSKITNLTMYRTNFKMNSGDRSGDFVTTHSDFKSLPVSRAKLVRPITKVRIGVPEGKYPESTYRSNYTKHEVSPKLPAKESGSAGVGSSLRQEKKNRYGSSYEEQFLYSWCPPLPPLESIEKQRVQYSAVPMGDRKNIRDKQTTYSSSFGQSGDHSPESLLCKRKKPQPFKLRELCNDEWITVSSEEFPSHKCSPVYLERRCPTLSSVLIGETLKGNQERPLTTNQFFFSEINRSQFPVYVDGSSIRTFSNVIFGRPDLAGKYYSTTSQEQFPSKEVLRPKTSVYPSSHMLFEQEPDRMITTMQKDFVPLNCRRQKLSPSQLQQVKDSHIRPRHSKHDFRTTHNETYVPKPHCKASLDNPPLRNISHMPF</sequence>
<name>A0AA88Q1F9_9TELE</name>
<evidence type="ECO:0000313" key="3">
    <source>
        <dbReference type="Proteomes" id="UP001187343"/>
    </source>
</evidence>
<dbReference type="PANTHER" id="PTHR34828:SF1">
    <property type="entry name" value="TESTIS-EXPRESSED PROTEIN 45"/>
    <property type="match status" value="1"/>
</dbReference>
<dbReference type="PANTHER" id="PTHR34828">
    <property type="entry name" value="TESTIS-EXPRESSED PROTEIN 45"/>
    <property type="match status" value="1"/>
</dbReference>
<dbReference type="Proteomes" id="UP001187343">
    <property type="component" value="Unassembled WGS sequence"/>
</dbReference>
<feature type="region of interest" description="Disordered" evidence="1">
    <location>
        <begin position="105"/>
        <end position="131"/>
    </location>
</feature>
<keyword evidence="3" id="KW-1185">Reference proteome</keyword>
<reference evidence="2" key="1">
    <citation type="submission" date="2023-08" db="EMBL/GenBank/DDBJ databases">
        <title>Chromosome-level Genome Assembly of mud carp (Cirrhinus molitorella).</title>
        <authorList>
            <person name="Liu H."/>
        </authorList>
    </citation>
    <scope>NUCLEOTIDE SEQUENCE</scope>
    <source>
        <strain evidence="2">Prfri</strain>
        <tissue evidence="2">Muscle</tissue>
    </source>
</reference>
<gene>
    <name evidence="2" type="ORF">Q8A67_010425</name>
</gene>